<feature type="compositionally biased region" description="Acidic residues" evidence="1">
    <location>
        <begin position="322"/>
        <end position="331"/>
    </location>
</feature>
<comment type="caution">
    <text evidence="3">The sequence shown here is derived from an EMBL/GenBank/DDBJ whole genome shotgun (WGS) entry which is preliminary data.</text>
</comment>
<feature type="compositionally biased region" description="Low complexity" evidence="1">
    <location>
        <begin position="212"/>
        <end position="222"/>
    </location>
</feature>
<dbReference type="PROSITE" id="PS50174">
    <property type="entry name" value="G_PATCH"/>
    <property type="match status" value="1"/>
</dbReference>
<reference evidence="3" key="1">
    <citation type="submission" date="2020-05" db="EMBL/GenBank/DDBJ databases">
        <title>Phylogenomic resolution of chytrid fungi.</title>
        <authorList>
            <person name="Stajich J.E."/>
            <person name="Amses K."/>
            <person name="Simmons R."/>
            <person name="Seto K."/>
            <person name="Myers J."/>
            <person name="Bonds A."/>
            <person name="Quandt C.A."/>
            <person name="Barry K."/>
            <person name="Liu P."/>
            <person name="Grigoriev I."/>
            <person name="Longcore J.E."/>
            <person name="James T.Y."/>
        </authorList>
    </citation>
    <scope>NUCLEOTIDE SEQUENCE</scope>
    <source>
        <strain evidence="3">JEL0513</strain>
    </source>
</reference>
<dbReference type="EMBL" id="JADGJH010001141">
    <property type="protein sequence ID" value="KAJ3118017.1"/>
    <property type="molecule type" value="Genomic_DNA"/>
</dbReference>
<feature type="compositionally biased region" description="Basic and acidic residues" evidence="1">
    <location>
        <begin position="310"/>
        <end position="321"/>
    </location>
</feature>
<dbReference type="Gene3D" id="3.30.1370.50">
    <property type="entry name" value="R3H-like domain"/>
    <property type="match status" value="1"/>
</dbReference>
<gene>
    <name evidence="3" type="ORF">HK100_000697</name>
</gene>
<organism evidence="3 4">
    <name type="scientific">Physocladia obscura</name>
    <dbReference type="NCBI Taxonomy" id="109957"/>
    <lineage>
        <taxon>Eukaryota</taxon>
        <taxon>Fungi</taxon>
        <taxon>Fungi incertae sedis</taxon>
        <taxon>Chytridiomycota</taxon>
        <taxon>Chytridiomycota incertae sedis</taxon>
        <taxon>Chytridiomycetes</taxon>
        <taxon>Chytridiales</taxon>
        <taxon>Chytriomycetaceae</taxon>
        <taxon>Physocladia</taxon>
    </lineage>
</organism>
<feature type="compositionally biased region" description="Acidic residues" evidence="1">
    <location>
        <begin position="223"/>
        <end position="234"/>
    </location>
</feature>
<feature type="domain" description="G-patch" evidence="2">
    <location>
        <begin position="528"/>
        <end position="587"/>
    </location>
</feature>
<evidence type="ECO:0000313" key="4">
    <source>
        <dbReference type="Proteomes" id="UP001211907"/>
    </source>
</evidence>
<dbReference type="GO" id="GO:0003676">
    <property type="term" value="F:nucleic acid binding"/>
    <property type="evidence" value="ECO:0007669"/>
    <property type="project" value="InterPro"/>
</dbReference>
<evidence type="ECO:0000256" key="1">
    <source>
        <dbReference type="SAM" id="MobiDB-lite"/>
    </source>
</evidence>
<accession>A0AAD5SYX1</accession>
<proteinExistence type="predicted"/>
<feature type="region of interest" description="Disordered" evidence="1">
    <location>
        <begin position="310"/>
        <end position="359"/>
    </location>
</feature>
<dbReference type="AlphaFoldDB" id="A0AAD5SYX1"/>
<evidence type="ECO:0000259" key="2">
    <source>
        <dbReference type="PROSITE" id="PS50174"/>
    </source>
</evidence>
<protein>
    <recommendedName>
        <fullName evidence="2">G-patch domain-containing protein</fullName>
    </recommendedName>
</protein>
<evidence type="ECO:0000313" key="3">
    <source>
        <dbReference type="EMBL" id="KAJ3118017.1"/>
    </source>
</evidence>
<dbReference type="InterPro" id="IPR051189">
    <property type="entry name" value="Splicing_assoc_domain"/>
</dbReference>
<dbReference type="InterPro" id="IPR000467">
    <property type="entry name" value="G_patch_dom"/>
</dbReference>
<feature type="region of interest" description="Disordered" evidence="1">
    <location>
        <begin position="204"/>
        <end position="240"/>
    </location>
</feature>
<feature type="region of interest" description="Disordered" evidence="1">
    <location>
        <begin position="37"/>
        <end position="149"/>
    </location>
</feature>
<keyword evidence="4" id="KW-1185">Reference proteome</keyword>
<name>A0AAD5SYX1_9FUNG</name>
<dbReference type="SMART" id="SM00443">
    <property type="entry name" value="G_patch"/>
    <property type="match status" value="1"/>
</dbReference>
<dbReference type="InterPro" id="IPR036867">
    <property type="entry name" value="R3H_dom_sf"/>
</dbReference>
<dbReference type="CDD" id="cd02325">
    <property type="entry name" value="R3H"/>
    <property type="match status" value="1"/>
</dbReference>
<feature type="region of interest" description="Disordered" evidence="1">
    <location>
        <begin position="493"/>
        <end position="526"/>
    </location>
</feature>
<sequence>MTEANELLFVVDRTPLDVVEQQRIASQDPVVIVMEKQPKQKPMHAKRPANQLSKKQKNKPIDGNPEYINLRTQITARPFGSNPPHREKPVKGKGKKNNSSKPKNYGFQTPIGGMKAAASETEIDWRGKPNRRNNNGHGSDGNDGLRDYLENINQNRDGSDELGGEDGNFGISGSMSVFGILANKASNNWPVSFLADSNLGQGGFSDDDTSADEISISSSSDNSDYDSDGNDDDNSGAGETDIVEKQIRKISRMLNFSESGIHESMIETEDTEILAALNIKLNESDFSISSNDRELAVFLLNHTVVEDADGHRSVKTSKNDNETSDDSENDSDSSAQNLNTPFLTKSARRKQAKIERRARRDKDWNIRQAIKEEQARIAHIMTRTSPGDAVTPEIKTLLHRINKTLHVFITNEQQQHALPPMPAALRTLTKQLAINTYRLKATVSGRSAGKHVMVHRTKHSHAPNDWRDAVSRVLARPQNIVLKGNTWSGAEGRYGRGGKVKRAGGAPDDRAVARPGDVVGDGASPIGVENPGHRMMVAMGWIPGNVLGAPATGVGLASLADGGGSGFKLVEPIAATVRARRRGLGAE</sequence>
<dbReference type="Proteomes" id="UP001211907">
    <property type="component" value="Unassembled WGS sequence"/>
</dbReference>
<dbReference type="PANTHER" id="PTHR14195">
    <property type="entry name" value="G PATCH DOMAIN CONTAINING PROTEIN 2"/>
    <property type="match status" value="1"/>
</dbReference>